<name>A0A4C1WIB0_EUMVA</name>
<keyword evidence="3" id="KW-1185">Reference proteome</keyword>
<gene>
    <name evidence="2" type="ORF">EVAR_29370_1</name>
</gene>
<protein>
    <submittedName>
        <fullName evidence="2">Uncharacterized protein</fullName>
    </submittedName>
</protein>
<feature type="region of interest" description="Disordered" evidence="1">
    <location>
        <begin position="47"/>
        <end position="82"/>
    </location>
</feature>
<accession>A0A4C1WIB0</accession>
<organism evidence="2 3">
    <name type="scientific">Eumeta variegata</name>
    <name type="common">Bagworm moth</name>
    <name type="synonym">Eumeta japonica</name>
    <dbReference type="NCBI Taxonomy" id="151549"/>
    <lineage>
        <taxon>Eukaryota</taxon>
        <taxon>Metazoa</taxon>
        <taxon>Ecdysozoa</taxon>
        <taxon>Arthropoda</taxon>
        <taxon>Hexapoda</taxon>
        <taxon>Insecta</taxon>
        <taxon>Pterygota</taxon>
        <taxon>Neoptera</taxon>
        <taxon>Endopterygota</taxon>
        <taxon>Lepidoptera</taxon>
        <taxon>Glossata</taxon>
        <taxon>Ditrysia</taxon>
        <taxon>Tineoidea</taxon>
        <taxon>Psychidae</taxon>
        <taxon>Oiketicinae</taxon>
        <taxon>Eumeta</taxon>
    </lineage>
</organism>
<sequence length="82" mass="9045">MSRTLDLGYWECRAAGPFEVRRLRPPPLISARCRADSVLYRSHMPVLNSDSSGVPDFDTGHALESNSSPTPNLNHGPVINLK</sequence>
<evidence type="ECO:0000256" key="1">
    <source>
        <dbReference type="SAM" id="MobiDB-lite"/>
    </source>
</evidence>
<reference evidence="2 3" key="1">
    <citation type="journal article" date="2019" name="Commun. Biol.">
        <title>The bagworm genome reveals a unique fibroin gene that provides high tensile strength.</title>
        <authorList>
            <person name="Kono N."/>
            <person name="Nakamura H."/>
            <person name="Ohtoshi R."/>
            <person name="Tomita M."/>
            <person name="Numata K."/>
            <person name="Arakawa K."/>
        </authorList>
    </citation>
    <scope>NUCLEOTIDE SEQUENCE [LARGE SCALE GENOMIC DNA]</scope>
</reference>
<comment type="caution">
    <text evidence="2">The sequence shown here is derived from an EMBL/GenBank/DDBJ whole genome shotgun (WGS) entry which is preliminary data.</text>
</comment>
<dbReference type="EMBL" id="BGZK01000568">
    <property type="protein sequence ID" value="GBP50610.1"/>
    <property type="molecule type" value="Genomic_DNA"/>
</dbReference>
<evidence type="ECO:0000313" key="3">
    <source>
        <dbReference type="Proteomes" id="UP000299102"/>
    </source>
</evidence>
<dbReference type="Proteomes" id="UP000299102">
    <property type="component" value="Unassembled WGS sequence"/>
</dbReference>
<dbReference type="AlphaFoldDB" id="A0A4C1WIB0"/>
<evidence type="ECO:0000313" key="2">
    <source>
        <dbReference type="EMBL" id="GBP50610.1"/>
    </source>
</evidence>
<proteinExistence type="predicted"/>
<feature type="compositionally biased region" description="Polar residues" evidence="1">
    <location>
        <begin position="64"/>
        <end position="73"/>
    </location>
</feature>